<evidence type="ECO:0000259" key="2">
    <source>
        <dbReference type="Pfam" id="PF02517"/>
    </source>
</evidence>
<feature type="transmembrane region" description="Helical" evidence="1">
    <location>
        <begin position="202"/>
        <end position="222"/>
    </location>
</feature>
<proteinExistence type="predicted"/>
<dbReference type="EMBL" id="CP101637">
    <property type="protein sequence ID" value="WMT80171.1"/>
    <property type="molecule type" value="Genomic_DNA"/>
</dbReference>
<dbReference type="RefSeq" id="WP_228104428.1">
    <property type="nucleotide sequence ID" value="NZ_CP101637.1"/>
</dbReference>
<keyword evidence="1" id="KW-0812">Transmembrane</keyword>
<feature type="transmembrane region" description="Helical" evidence="1">
    <location>
        <begin position="154"/>
        <end position="171"/>
    </location>
</feature>
<dbReference type="InterPro" id="IPR003675">
    <property type="entry name" value="Rce1/LyrA-like_dom"/>
</dbReference>
<feature type="domain" description="CAAX prenyl protease 2/Lysostaphin resistance protein A-like" evidence="2">
    <location>
        <begin position="115"/>
        <end position="215"/>
    </location>
</feature>
<organism evidence="3 4">
    <name type="scientific">Terrisporobacter mayombei</name>
    <dbReference type="NCBI Taxonomy" id="1541"/>
    <lineage>
        <taxon>Bacteria</taxon>
        <taxon>Bacillati</taxon>
        <taxon>Bacillota</taxon>
        <taxon>Clostridia</taxon>
        <taxon>Peptostreptococcales</taxon>
        <taxon>Peptostreptococcaceae</taxon>
        <taxon>Terrisporobacter</taxon>
    </lineage>
</organism>
<keyword evidence="1" id="KW-0472">Membrane</keyword>
<dbReference type="Proteomes" id="UP001235030">
    <property type="component" value="Chromosome"/>
</dbReference>
<dbReference type="Pfam" id="PF02517">
    <property type="entry name" value="Rce1-like"/>
    <property type="match status" value="1"/>
</dbReference>
<evidence type="ECO:0000256" key="1">
    <source>
        <dbReference type="SAM" id="Phobius"/>
    </source>
</evidence>
<feature type="transmembrane region" description="Helical" evidence="1">
    <location>
        <begin position="12"/>
        <end position="29"/>
    </location>
</feature>
<feature type="transmembrane region" description="Helical" evidence="1">
    <location>
        <begin position="69"/>
        <end position="94"/>
    </location>
</feature>
<feature type="transmembrane region" description="Helical" evidence="1">
    <location>
        <begin position="35"/>
        <end position="57"/>
    </location>
</feature>
<sequence>MKLLFQEEVKVSRALVAFLLLVIGFAILMTPNIPVSFFIVLLSGLIGSWLVFGLDGVKKIFSRPKKGAIKYILLSIVAAYAISISTGAISKFILHEAPATNAIKEQFNGSILDSFVMLFKTIFMIAGEEILVILPLIIFISLLVHKTKISQSKAVIISTIITAIIFGAIHLPTYQWNMFQCFLVVALTRIPFTIVSLKSDSIIPGMIGHIGFDWIIFAGMIISQL</sequence>
<keyword evidence="1" id="KW-1133">Transmembrane helix</keyword>
<feature type="transmembrane region" description="Helical" evidence="1">
    <location>
        <begin position="114"/>
        <end position="142"/>
    </location>
</feature>
<protein>
    <recommendedName>
        <fullName evidence="2">CAAX prenyl protease 2/Lysostaphin resistance protein A-like domain-containing protein</fullName>
    </recommendedName>
</protein>
<name>A0ABY9PZ10_9FIRM</name>
<keyword evidence="4" id="KW-1185">Reference proteome</keyword>
<accession>A0ABY9PZ10</accession>
<gene>
    <name evidence="3" type="ORF">TEMA_04840</name>
</gene>
<reference evidence="3 4" key="1">
    <citation type="submission" date="2022-07" db="EMBL/GenBank/DDBJ databases">
        <title>Genome sequence of Terrisporobacter mayombei DSM6539.</title>
        <authorList>
            <person name="Boeer T."/>
            <person name="Bengelsdorf F.R."/>
            <person name="Daniel R."/>
            <person name="Poehlein A."/>
        </authorList>
    </citation>
    <scope>NUCLEOTIDE SEQUENCE [LARGE SCALE GENOMIC DNA]</scope>
    <source>
        <strain evidence="3 4">DSM 6539</strain>
    </source>
</reference>
<evidence type="ECO:0000313" key="3">
    <source>
        <dbReference type="EMBL" id="WMT80171.1"/>
    </source>
</evidence>
<evidence type="ECO:0000313" key="4">
    <source>
        <dbReference type="Proteomes" id="UP001235030"/>
    </source>
</evidence>